<sequence>MLPTFASLFLFVLGAEDLTCHPILARSHEIMKLAIILILLGNCNYCCLPVLTHFGSLELWATDATQNRHFPCERAPRTPSSGIAYFVDAGQLCVGSAQ</sequence>
<reference evidence="1" key="1">
    <citation type="journal article" date="2020" name="Stud. Mycol.">
        <title>101 Dothideomycetes genomes: a test case for predicting lifestyles and emergence of pathogens.</title>
        <authorList>
            <person name="Haridas S."/>
            <person name="Albert R."/>
            <person name="Binder M."/>
            <person name="Bloem J."/>
            <person name="Labutti K."/>
            <person name="Salamov A."/>
            <person name="Andreopoulos B."/>
            <person name="Baker S."/>
            <person name="Barry K."/>
            <person name="Bills G."/>
            <person name="Bluhm B."/>
            <person name="Cannon C."/>
            <person name="Castanera R."/>
            <person name="Culley D."/>
            <person name="Daum C."/>
            <person name="Ezra D."/>
            <person name="Gonzalez J."/>
            <person name="Henrissat B."/>
            <person name="Kuo A."/>
            <person name="Liang C."/>
            <person name="Lipzen A."/>
            <person name="Lutzoni F."/>
            <person name="Magnuson J."/>
            <person name="Mondo S."/>
            <person name="Nolan M."/>
            <person name="Ohm R."/>
            <person name="Pangilinan J."/>
            <person name="Park H.-J."/>
            <person name="Ramirez L."/>
            <person name="Alfaro M."/>
            <person name="Sun H."/>
            <person name="Tritt A."/>
            <person name="Yoshinaga Y."/>
            <person name="Zwiers L.-H."/>
            <person name="Turgeon B."/>
            <person name="Goodwin S."/>
            <person name="Spatafora J."/>
            <person name="Crous P."/>
            <person name="Grigoriev I."/>
        </authorList>
    </citation>
    <scope>NUCLEOTIDE SEQUENCE</scope>
    <source>
        <strain evidence="1">Tuck. ex Michener</strain>
    </source>
</reference>
<keyword evidence="2" id="KW-1185">Reference proteome</keyword>
<dbReference type="EMBL" id="ML991774">
    <property type="protein sequence ID" value="KAF2238822.1"/>
    <property type="molecule type" value="Genomic_DNA"/>
</dbReference>
<protein>
    <submittedName>
        <fullName evidence="1">Uncharacterized protein</fullName>
    </submittedName>
</protein>
<name>A0A6A6HLU1_VIRVR</name>
<proteinExistence type="predicted"/>
<dbReference type="AlphaFoldDB" id="A0A6A6HLU1"/>
<dbReference type="Proteomes" id="UP000800092">
    <property type="component" value="Unassembled WGS sequence"/>
</dbReference>
<evidence type="ECO:0000313" key="2">
    <source>
        <dbReference type="Proteomes" id="UP000800092"/>
    </source>
</evidence>
<gene>
    <name evidence="1" type="ORF">EV356DRAFT_220456</name>
</gene>
<accession>A0A6A6HLU1</accession>
<organism evidence="1 2">
    <name type="scientific">Viridothelium virens</name>
    <name type="common">Speckled blister lichen</name>
    <name type="synonym">Trypethelium virens</name>
    <dbReference type="NCBI Taxonomy" id="1048519"/>
    <lineage>
        <taxon>Eukaryota</taxon>
        <taxon>Fungi</taxon>
        <taxon>Dikarya</taxon>
        <taxon>Ascomycota</taxon>
        <taxon>Pezizomycotina</taxon>
        <taxon>Dothideomycetes</taxon>
        <taxon>Dothideomycetes incertae sedis</taxon>
        <taxon>Trypetheliales</taxon>
        <taxon>Trypetheliaceae</taxon>
        <taxon>Viridothelium</taxon>
    </lineage>
</organism>
<evidence type="ECO:0000313" key="1">
    <source>
        <dbReference type="EMBL" id="KAF2238822.1"/>
    </source>
</evidence>